<evidence type="ECO:0000256" key="3">
    <source>
        <dbReference type="ARBA" id="ARBA00022989"/>
    </source>
</evidence>
<dbReference type="InterPro" id="IPR008547">
    <property type="entry name" value="DUF829_TMEM53"/>
</dbReference>
<keyword evidence="4 7" id="KW-0472">Membrane</keyword>
<evidence type="ECO:0000256" key="6">
    <source>
        <dbReference type="ARBA" id="ARBA00034303"/>
    </source>
</evidence>
<proteinExistence type="inferred from homology"/>
<evidence type="ECO:0000256" key="7">
    <source>
        <dbReference type="SAM" id="Phobius"/>
    </source>
</evidence>
<protein>
    <submittedName>
        <fullName evidence="8">Indole-diterpene biosynthesis protein-like protein PaxU</fullName>
    </submittedName>
</protein>
<dbReference type="PANTHER" id="PTHR12265:SF30">
    <property type="entry name" value="TRANSMEMBRANE PROTEIN 53"/>
    <property type="match status" value="1"/>
</dbReference>
<dbReference type="Pfam" id="PF05705">
    <property type="entry name" value="DUF829"/>
    <property type="match status" value="1"/>
</dbReference>
<keyword evidence="5" id="KW-0539">Nucleus</keyword>
<name>A0A6A7A9I7_9PLEO</name>
<keyword evidence="2 7" id="KW-0812">Transmembrane</keyword>
<evidence type="ECO:0000256" key="2">
    <source>
        <dbReference type="ARBA" id="ARBA00022692"/>
    </source>
</evidence>
<dbReference type="Proteomes" id="UP000799424">
    <property type="component" value="Unassembled WGS sequence"/>
</dbReference>
<dbReference type="GO" id="GO:0005640">
    <property type="term" value="C:nuclear outer membrane"/>
    <property type="evidence" value="ECO:0007669"/>
    <property type="project" value="UniProtKB-SubCell"/>
</dbReference>
<keyword evidence="9" id="KW-1185">Reference proteome</keyword>
<dbReference type="InterPro" id="IPR029058">
    <property type="entry name" value="AB_hydrolase_fold"/>
</dbReference>
<evidence type="ECO:0000256" key="5">
    <source>
        <dbReference type="ARBA" id="ARBA00023242"/>
    </source>
</evidence>
<dbReference type="SUPFAM" id="SSF53474">
    <property type="entry name" value="alpha/beta-Hydrolases"/>
    <property type="match status" value="1"/>
</dbReference>
<evidence type="ECO:0000313" key="8">
    <source>
        <dbReference type="EMBL" id="KAF2829961.1"/>
    </source>
</evidence>
<organism evidence="8 9">
    <name type="scientific">Ophiobolus disseminans</name>
    <dbReference type="NCBI Taxonomy" id="1469910"/>
    <lineage>
        <taxon>Eukaryota</taxon>
        <taxon>Fungi</taxon>
        <taxon>Dikarya</taxon>
        <taxon>Ascomycota</taxon>
        <taxon>Pezizomycotina</taxon>
        <taxon>Dothideomycetes</taxon>
        <taxon>Pleosporomycetidae</taxon>
        <taxon>Pleosporales</taxon>
        <taxon>Pleosporineae</taxon>
        <taxon>Phaeosphaeriaceae</taxon>
        <taxon>Ophiobolus</taxon>
    </lineage>
</organism>
<feature type="transmembrane region" description="Helical" evidence="7">
    <location>
        <begin position="158"/>
        <end position="178"/>
    </location>
</feature>
<evidence type="ECO:0000313" key="9">
    <source>
        <dbReference type="Proteomes" id="UP000799424"/>
    </source>
</evidence>
<comment type="subcellular location">
    <subcellularLocation>
        <location evidence="6">Nucleus outer membrane</location>
        <topology evidence="6">Single-pass membrane protein</topology>
    </subcellularLocation>
</comment>
<evidence type="ECO:0000256" key="4">
    <source>
        <dbReference type="ARBA" id="ARBA00023136"/>
    </source>
</evidence>
<dbReference type="EMBL" id="MU006220">
    <property type="protein sequence ID" value="KAF2829961.1"/>
    <property type="molecule type" value="Genomic_DNA"/>
</dbReference>
<dbReference type="AlphaFoldDB" id="A0A6A7A9I7"/>
<comment type="similarity">
    <text evidence="1">Belongs to the TMEM53 family.</text>
</comment>
<keyword evidence="3 7" id="KW-1133">Transmembrane helix</keyword>
<accession>A0A6A7A9I7</accession>
<sequence length="265" mass="29266">MSTPSFTTLTPSISLHTPSPHTSGHLIILCTWLGARTQHISKYISAYTSIAPAAKILLIQSSLRSITSPYATQRRVIQPAASVVRAVLNETKSPKIMLHTFSNGGPNAATQLLLVLREQRNEALPLVGVICDSGPAAGEYWRNYNAMVLSLPAGVARVLGAVVVHGILILLAASVWMGRYEKLEVLIRRTLLSKEFVMCGRICYVYSKEDRMTWWEDVVGHAGMARGMGWEVDEWCVEGTAHCNHLSKDVEGYVDRMRGMWEGSK</sequence>
<evidence type="ECO:0000256" key="1">
    <source>
        <dbReference type="ARBA" id="ARBA00007387"/>
    </source>
</evidence>
<gene>
    <name evidence="8" type="ORF">CC86DRAFT_344796</name>
</gene>
<dbReference type="OrthoDB" id="77878at2759"/>
<reference evidence="8" key="1">
    <citation type="journal article" date="2020" name="Stud. Mycol.">
        <title>101 Dothideomycetes genomes: a test case for predicting lifestyles and emergence of pathogens.</title>
        <authorList>
            <person name="Haridas S."/>
            <person name="Albert R."/>
            <person name="Binder M."/>
            <person name="Bloem J."/>
            <person name="Labutti K."/>
            <person name="Salamov A."/>
            <person name="Andreopoulos B."/>
            <person name="Baker S."/>
            <person name="Barry K."/>
            <person name="Bills G."/>
            <person name="Bluhm B."/>
            <person name="Cannon C."/>
            <person name="Castanera R."/>
            <person name="Culley D."/>
            <person name="Daum C."/>
            <person name="Ezra D."/>
            <person name="Gonzalez J."/>
            <person name="Henrissat B."/>
            <person name="Kuo A."/>
            <person name="Liang C."/>
            <person name="Lipzen A."/>
            <person name="Lutzoni F."/>
            <person name="Magnuson J."/>
            <person name="Mondo S."/>
            <person name="Nolan M."/>
            <person name="Ohm R."/>
            <person name="Pangilinan J."/>
            <person name="Park H.-J."/>
            <person name="Ramirez L."/>
            <person name="Alfaro M."/>
            <person name="Sun H."/>
            <person name="Tritt A."/>
            <person name="Yoshinaga Y."/>
            <person name="Zwiers L.-H."/>
            <person name="Turgeon B."/>
            <person name="Goodwin S."/>
            <person name="Spatafora J."/>
            <person name="Crous P."/>
            <person name="Grigoriev I."/>
        </authorList>
    </citation>
    <scope>NUCLEOTIDE SEQUENCE</scope>
    <source>
        <strain evidence="8">CBS 113818</strain>
    </source>
</reference>
<dbReference type="PANTHER" id="PTHR12265">
    <property type="entry name" value="TRANSMEMBRANE PROTEIN 53"/>
    <property type="match status" value="1"/>
</dbReference>